<reference evidence="1 2" key="1">
    <citation type="submission" date="2019-04" db="EMBL/GenBank/DDBJ databases">
        <title>Alteromonas portus sp. nov., an alginate lyase-excreting marine bacterium.</title>
        <authorList>
            <person name="Huang H."/>
            <person name="Mo K."/>
            <person name="Bao S."/>
        </authorList>
    </citation>
    <scope>NUCLEOTIDE SEQUENCE [LARGE SCALE GENOMIC DNA]</scope>
    <source>
        <strain evidence="1 2">HB161718</strain>
    </source>
</reference>
<proteinExistence type="predicted"/>
<protein>
    <submittedName>
        <fullName evidence="1">Antitermination protein Q</fullName>
    </submittedName>
</protein>
<evidence type="ECO:0000313" key="2">
    <source>
        <dbReference type="Proteomes" id="UP000305471"/>
    </source>
</evidence>
<dbReference type="RefSeq" id="WP_118494623.1">
    <property type="nucleotide sequence ID" value="NZ_SWCO01000003.1"/>
</dbReference>
<organism evidence="1 2">
    <name type="scientific">Alteromonas portus</name>
    <dbReference type="NCBI Taxonomy" id="2565549"/>
    <lineage>
        <taxon>Bacteria</taxon>
        <taxon>Pseudomonadati</taxon>
        <taxon>Pseudomonadota</taxon>
        <taxon>Gammaproteobacteria</taxon>
        <taxon>Alteromonadales</taxon>
        <taxon>Alteromonadaceae</taxon>
        <taxon>Alteromonas/Salinimonas group</taxon>
        <taxon>Alteromonas</taxon>
    </lineage>
</organism>
<evidence type="ECO:0000313" key="1">
    <source>
        <dbReference type="EMBL" id="TKB03923.1"/>
    </source>
</evidence>
<keyword evidence="2" id="KW-1185">Reference proteome</keyword>
<gene>
    <name evidence="1" type="ORF">E5672_07490</name>
</gene>
<dbReference type="EMBL" id="SWCO01000003">
    <property type="protein sequence ID" value="TKB03923.1"/>
    <property type="molecule type" value="Genomic_DNA"/>
</dbReference>
<dbReference type="OrthoDB" id="6401714at2"/>
<sequence length="116" mass="13181">MTDVQHDTSETETLLNEWGKWSRMGLGLNIGKSDNNNVYFINDDMALLVDRLVAELKRERPLLANIVIMYYRSDYNYPMISNALNIGETKARSLHKSAICWVDGALIGFTLDVKLA</sequence>
<dbReference type="AlphaFoldDB" id="A0A4U0ZIL1"/>
<name>A0A4U0ZIL1_9ALTE</name>
<accession>A0A4U0ZIL1</accession>
<dbReference type="Proteomes" id="UP000305471">
    <property type="component" value="Unassembled WGS sequence"/>
</dbReference>
<comment type="caution">
    <text evidence="1">The sequence shown here is derived from an EMBL/GenBank/DDBJ whole genome shotgun (WGS) entry which is preliminary data.</text>
</comment>